<evidence type="ECO:0000313" key="2">
    <source>
        <dbReference type="WBParaSite" id="MhA1_Contig174.frz3.gene31"/>
    </source>
</evidence>
<evidence type="ECO:0000313" key="1">
    <source>
        <dbReference type="Proteomes" id="UP000095281"/>
    </source>
</evidence>
<keyword evidence="1" id="KW-1185">Reference proteome</keyword>
<protein>
    <submittedName>
        <fullName evidence="2">DUF4005 domain-containing protein</fullName>
    </submittedName>
</protein>
<organism evidence="1 2">
    <name type="scientific">Meloidogyne hapla</name>
    <name type="common">Root-knot nematode worm</name>
    <dbReference type="NCBI Taxonomy" id="6305"/>
    <lineage>
        <taxon>Eukaryota</taxon>
        <taxon>Metazoa</taxon>
        <taxon>Ecdysozoa</taxon>
        <taxon>Nematoda</taxon>
        <taxon>Chromadorea</taxon>
        <taxon>Rhabditida</taxon>
        <taxon>Tylenchina</taxon>
        <taxon>Tylenchomorpha</taxon>
        <taxon>Tylenchoidea</taxon>
        <taxon>Meloidogynidae</taxon>
        <taxon>Meloidogyninae</taxon>
        <taxon>Meloidogyne</taxon>
    </lineage>
</organism>
<sequence>MTTNHHRYDSTIYAELEEDLNQLKWFECSVEEVESRSRRKNTRAISSAVTATTALNDGSFKSAKYSTLERERVDSISSNYSKINQLTIHHRMPIPKKSTVAAVSVRESQSSVQLSTFTSINTNHNRSDQHSRLCQFSEKDAPPVFYRSSGTRSLTHSESNLRCISRHTYI</sequence>
<reference evidence="2" key="1">
    <citation type="submission" date="2016-11" db="UniProtKB">
        <authorList>
            <consortium name="WormBaseParasite"/>
        </authorList>
    </citation>
    <scope>IDENTIFICATION</scope>
</reference>
<dbReference type="AlphaFoldDB" id="A0A1I8BA72"/>
<accession>A0A1I8BA72</accession>
<dbReference type="Proteomes" id="UP000095281">
    <property type="component" value="Unplaced"/>
</dbReference>
<dbReference type="WBParaSite" id="MhA1_Contig174.frz3.gene31">
    <property type="protein sequence ID" value="MhA1_Contig174.frz3.gene31"/>
    <property type="gene ID" value="MhA1_Contig174.frz3.gene31"/>
</dbReference>
<proteinExistence type="predicted"/>
<name>A0A1I8BA72_MELHA</name>